<comment type="caution">
    <text evidence="1">The sequence shown here is derived from an EMBL/GenBank/DDBJ whole genome shotgun (WGS) entry which is preliminary data.</text>
</comment>
<dbReference type="EMBL" id="JANFZH010000023">
    <property type="protein sequence ID" value="MCQ4840386.1"/>
    <property type="molecule type" value="Genomic_DNA"/>
</dbReference>
<keyword evidence="2" id="KW-1185">Reference proteome</keyword>
<sequence>MVTYPVLIGEIAKRGIKKKTIADSIGVCSKSLTNRLLGKVQFTWPEVQIIQQHFFPDVEVKDLFATSDKAKN</sequence>
<accession>A0ABT1S0D1</accession>
<evidence type="ECO:0008006" key="3">
    <source>
        <dbReference type="Google" id="ProtNLM"/>
    </source>
</evidence>
<proteinExistence type="predicted"/>
<gene>
    <name evidence="1" type="ORF">NE695_10740</name>
</gene>
<dbReference type="RefSeq" id="WP_066866549.1">
    <property type="nucleotide sequence ID" value="NZ_CABKVV010000014.1"/>
</dbReference>
<reference evidence="1 2" key="1">
    <citation type="submission" date="2022-06" db="EMBL/GenBank/DDBJ databases">
        <title>Isolation of gut microbiota from human fecal samples.</title>
        <authorList>
            <person name="Pamer E.G."/>
            <person name="Barat B."/>
            <person name="Waligurski E."/>
            <person name="Medina S."/>
            <person name="Paddock L."/>
            <person name="Mostad J."/>
        </authorList>
    </citation>
    <scope>NUCLEOTIDE SEQUENCE [LARGE SCALE GENOMIC DNA]</scope>
    <source>
        <strain evidence="1 2">DFI.9.73</strain>
    </source>
</reference>
<dbReference type="GeneID" id="90533448"/>
<evidence type="ECO:0000313" key="2">
    <source>
        <dbReference type="Proteomes" id="UP001524473"/>
    </source>
</evidence>
<organism evidence="1 2">
    <name type="scientific">Neglectibacter timonensis</name>
    <dbReference type="NCBI Taxonomy" id="1776382"/>
    <lineage>
        <taxon>Bacteria</taxon>
        <taxon>Bacillati</taxon>
        <taxon>Bacillota</taxon>
        <taxon>Clostridia</taxon>
        <taxon>Eubacteriales</taxon>
        <taxon>Oscillospiraceae</taxon>
        <taxon>Neglectibacter</taxon>
    </lineage>
</organism>
<name>A0ABT1S0D1_9FIRM</name>
<protein>
    <recommendedName>
        <fullName evidence="3">Transcriptional regulator</fullName>
    </recommendedName>
</protein>
<evidence type="ECO:0000313" key="1">
    <source>
        <dbReference type="EMBL" id="MCQ4840386.1"/>
    </source>
</evidence>
<dbReference type="Proteomes" id="UP001524473">
    <property type="component" value="Unassembled WGS sequence"/>
</dbReference>